<proteinExistence type="predicted"/>
<evidence type="ECO:0000256" key="1">
    <source>
        <dbReference type="SAM" id="Phobius"/>
    </source>
</evidence>
<dbReference type="AlphaFoldDB" id="A0A0K1LWE9"/>
<feature type="transmembrane region" description="Helical" evidence="1">
    <location>
        <begin position="15"/>
        <end position="36"/>
    </location>
</feature>
<keyword evidence="1" id="KW-1133">Transmembrane helix</keyword>
<gene>
    <name evidence="2" type="primary">ND6</name>
</gene>
<evidence type="ECO:0000313" key="2">
    <source>
        <dbReference type="EMBL" id="AKU46799.1"/>
    </source>
</evidence>
<dbReference type="GeneID" id="25769019"/>
<keyword evidence="1" id="KW-0472">Membrane</keyword>
<accession>A0A0K1LWE9</accession>
<dbReference type="RefSeq" id="YP_009164823.1">
    <property type="nucleotide sequence ID" value="NC_027855.1"/>
</dbReference>
<geneLocation type="mitochondrion" evidence="2"/>
<organism evidence="2">
    <name type="scientific">Tityus serrulatus</name>
    <name type="common">Brazilian yellow scorpion</name>
    <dbReference type="NCBI Taxonomy" id="6887"/>
    <lineage>
        <taxon>Eukaryota</taxon>
        <taxon>Metazoa</taxon>
        <taxon>Ecdysozoa</taxon>
        <taxon>Arthropoda</taxon>
        <taxon>Chelicerata</taxon>
        <taxon>Arachnida</taxon>
        <taxon>Scorpiones</taxon>
        <taxon>Buthida</taxon>
        <taxon>Buthoidea</taxon>
        <taxon>Buthidae</taxon>
        <taxon>Tityus</taxon>
    </lineage>
</organism>
<dbReference type="EMBL" id="KR024030">
    <property type="protein sequence ID" value="AKU46799.1"/>
    <property type="molecule type" value="Genomic_DNA"/>
</dbReference>
<name>A0A0K1LWE9_TITSE</name>
<protein>
    <submittedName>
        <fullName evidence="2">NADH dehydrogenase subunit 6</fullName>
    </submittedName>
</protein>
<dbReference type="CTD" id="4541"/>
<feature type="transmembrane region" description="Helical" evidence="1">
    <location>
        <begin position="104"/>
        <end position="126"/>
    </location>
</feature>
<keyword evidence="2" id="KW-0496">Mitochondrion</keyword>
<reference evidence="2" key="1">
    <citation type="journal article" date="2015" name="Mitochondrial DNA">
        <title>Many unique characteristics revealed by the complete mitochondrial genome of the scorpion Tityus serrulatus (Lutz e Mello 1922) (Chelicerata; Arachnida).</title>
        <authorList>
            <person name="Martins A.P.V."/>
            <person name="Carmo A.O."/>
            <person name="Kalapothakis E."/>
        </authorList>
    </citation>
    <scope>NUCLEOTIDE SEQUENCE</scope>
</reference>
<feature type="transmembrane region" description="Helical" evidence="1">
    <location>
        <begin position="74"/>
        <end position="92"/>
    </location>
</feature>
<feature type="transmembrane region" description="Helical" evidence="1">
    <location>
        <begin position="43"/>
        <end position="62"/>
    </location>
</feature>
<keyword evidence="1" id="KW-0812">Transmembrane</keyword>
<sequence>MSLLSVVFFFSNHPLILGMLLILMSVVVSMNLFLLLGLAWLSYVVVLVFLGGVLVLFIYMASLASNEDFDINSSYILVFLLLLGFMGSWFYFNQEFYMWKLYLFFPFSFVIIFLGFYLLMSLIVVVKISCVEEGPLREVS</sequence>